<dbReference type="Proteomes" id="UP000319004">
    <property type="component" value="Chromosome"/>
</dbReference>
<dbReference type="AlphaFoldDB" id="A0A518HP35"/>
<reference evidence="1 2" key="1">
    <citation type="submission" date="2019-03" db="EMBL/GenBank/DDBJ databases">
        <title>Deep-cultivation of Planctomycetes and their phenomic and genomic characterization uncovers novel biology.</title>
        <authorList>
            <person name="Wiegand S."/>
            <person name="Jogler M."/>
            <person name="Boedeker C."/>
            <person name="Pinto D."/>
            <person name="Vollmers J."/>
            <person name="Rivas-Marin E."/>
            <person name="Kohn T."/>
            <person name="Peeters S.H."/>
            <person name="Heuer A."/>
            <person name="Rast P."/>
            <person name="Oberbeckmann S."/>
            <person name="Bunk B."/>
            <person name="Jeske O."/>
            <person name="Meyerdierks A."/>
            <person name="Storesund J.E."/>
            <person name="Kallscheuer N."/>
            <person name="Luecker S."/>
            <person name="Lage O.M."/>
            <person name="Pohl T."/>
            <person name="Merkel B.J."/>
            <person name="Hornburger P."/>
            <person name="Mueller R.-W."/>
            <person name="Bruemmer F."/>
            <person name="Labrenz M."/>
            <person name="Spormann A.M."/>
            <person name="Op den Camp H."/>
            <person name="Overmann J."/>
            <person name="Amann R."/>
            <person name="Jetten M.S.M."/>
            <person name="Mascher T."/>
            <person name="Medema M.H."/>
            <person name="Devos D.P."/>
            <person name="Kaster A.-K."/>
            <person name="Ovreas L."/>
            <person name="Rohde M."/>
            <person name="Galperin M.Y."/>
            <person name="Jogler C."/>
        </authorList>
    </citation>
    <scope>NUCLEOTIDE SEQUENCE [LARGE SCALE GENOMIC DNA]</scope>
    <source>
        <strain evidence="1 2">Enr13</strain>
    </source>
</reference>
<accession>A0A518HP35</accession>
<keyword evidence="2" id="KW-1185">Reference proteome</keyword>
<evidence type="ECO:0000313" key="1">
    <source>
        <dbReference type="EMBL" id="QDV42591.1"/>
    </source>
</evidence>
<proteinExistence type="predicted"/>
<organism evidence="1 2">
    <name type="scientific">Stieleria neptunia</name>
    <dbReference type="NCBI Taxonomy" id="2527979"/>
    <lineage>
        <taxon>Bacteria</taxon>
        <taxon>Pseudomonadati</taxon>
        <taxon>Planctomycetota</taxon>
        <taxon>Planctomycetia</taxon>
        <taxon>Pirellulales</taxon>
        <taxon>Pirellulaceae</taxon>
        <taxon>Stieleria</taxon>
    </lineage>
</organism>
<dbReference type="KEGG" id="snep:Enr13x_24390"/>
<protein>
    <submittedName>
        <fullName evidence="1">Uncharacterized protein</fullName>
    </submittedName>
</protein>
<evidence type="ECO:0000313" key="2">
    <source>
        <dbReference type="Proteomes" id="UP000319004"/>
    </source>
</evidence>
<dbReference type="EMBL" id="CP037423">
    <property type="protein sequence ID" value="QDV42591.1"/>
    <property type="molecule type" value="Genomic_DNA"/>
</dbReference>
<name>A0A518HP35_9BACT</name>
<gene>
    <name evidence="1" type="ORF">Enr13x_24390</name>
</gene>
<sequence length="53" mass="5798">MGAAERRGDRKMGDKKIICLKAGGILRAHGGEDEIEGLKYRSPSIVRGRMLVT</sequence>